<dbReference type="PANTHER" id="PTHR30510">
    <property type="entry name" value="UPF0229 PROTEIN YEAH"/>
    <property type="match status" value="1"/>
</dbReference>
<dbReference type="SUPFAM" id="SSF53300">
    <property type="entry name" value="vWA-like"/>
    <property type="match status" value="1"/>
</dbReference>
<dbReference type="InterPro" id="IPR014230">
    <property type="entry name" value="Spore_YhbH"/>
</dbReference>
<gene>
    <name evidence="2" type="ORF">EDD73_12232</name>
</gene>
<dbReference type="Proteomes" id="UP000294813">
    <property type="component" value="Unassembled WGS sequence"/>
</dbReference>
<sequence length="406" mass="46191">MRSPIPPGGPHPSQSVQLADEIPLSTQGDFSISREDWSLHRKGQIDQARHQTRVKEALRKNLHQIIAEEGIVLSDGKKTIKVPIRSLEEYRFRYDHNKQKHAGQGDGDSAVGDVIRRDPGGSGGKSTGGAGSDPGLDYYETEVNIEELQDLLFTDLSLPNLERKQSPELETATYQFVDIRKKGLSGNIDRKRTLLEAFKRNARFGKPGFSPVTQDDLRYKTWEIQPQYESNAVVLAIMDTSGSMGSFEKYIARTFFFWMTRFLRTKYRAVQIRFIAHHTEAKEVTEEEFFTKGESGGTRCSSAYQYALQLIDAHYPPKDYNIYAFHFSDGDNLSTDNEQCVRLIQQLLEKTNQFGYGEIVRSHFSSSLMNALRKIQHPHFTALTVRERGEVYHALCTFFKPTPAVP</sequence>
<dbReference type="NCBIfam" id="TIGR02877">
    <property type="entry name" value="spore_yhbH"/>
    <property type="match status" value="1"/>
</dbReference>
<reference evidence="2 3" key="1">
    <citation type="submission" date="2019-03" db="EMBL/GenBank/DDBJ databases">
        <title>Genomic Encyclopedia of Type Strains, Phase IV (KMG-IV): sequencing the most valuable type-strain genomes for metagenomic binning, comparative biology and taxonomic classification.</title>
        <authorList>
            <person name="Goeker M."/>
        </authorList>
    </citation>
    <scope>NUCLEOTIDE SEQUENCE [LARGE SCALE GENOMIC DNA]</scope>
    <source>
        <strain evidence="2 3">DSM 11170</strain>
    </source>
</reference>
<evidence type="ECO:0000313" key="2">
    <source>
        <dbReference type="EMBL" id="TCP62461.1"/>
    </source>
</evidence>
<dbReference type="AlphaFoldDB" id="A0A4R2RRG3"/>
<dbReference type="PANTHER" id="PTHR30510:SF2">
    <property type="entry name" value="UPF0229 PROTEIN YEAH"/>
    <property type="match status" value="1"/>
</dbReference>
<dbReference type="InterPro" id="IPR006698">
    <property type="entry name" value="UPF0229"/>
</dbReference>
<evidence type="ECO:0000256" key="1">
    <source>
        <dbReference type="SAM" id="MobiDB-lite"/>
    </source>
</evidence>
<feature type="region of interest" description="Disordered" evidence="1">
    <location>
        <begin position="96"/>
        <end position="136"/>
    </location>
</feature>
<feature type="region of interest" description="Disordered" evidence="1">
    <location>
        <begin position="1"/>
        <end position="25"/>
    </location>
</feature>
<dbReference type="EMBL" id="SLXT01000022">
    <property type="protein sequence ID" value="TCP62461.1"/>
    <property type="molecule type" value="Genomic_DNA"/>
</dbReference>
<feature type="compositionally biased region" description="Pro residues" evidence="1">
    <location>
        <begin position="1"/>
        <end position="10"/>
    </location>
</feature>
<organism evidence="2 3">
    <name type="scientific">Heliophilum fasciatum</name>
    <dbReference type="NCBI Taxonomy" id="35700"/>
    <lineage>
        <taxon>Bacteria</taxon>
        <taxon>Bacillati</taxon>
        <taxon>Bacillota</taxon>
        <taxon>Clostridia</taxon>
        <taxon>Eubacteriales</taxon>
        <taxon>Heliobacteriaceae</taxon>
        <taxon>Heliophilum</taxon>
    </lineage>
</organism>
<comment type="caution">
    <text evidence="2">The sequence shown here is derived from an EMBL/GenBank/DDBJ whole genome shotgun (WGS) entry which is preliminary data.</text>
</comment>
<keyword evidence="3" id="KW-1185">Reference proteome</keyword>
<protein>
    <recommendedName>
        <fullName evidence="4">Sporulation protein YhbH</fullName>
    </recommendedName>
</protein>
<evidence type="ECO:0000313" key="3">
    <source>
        <dbReference type="Proteomes" id="UP000294813"/>
    </source>
</evidence>
<feature type="compositionally biased region" description="Gly residues" evidence="1">
    <location>
        <begin position="120"/>
        <end position="132"/>
    </location>
</feature>
<proteinExistence type="predicted"/>
<dbReference type="InterPro" id="IPR036465">
    <property type="entry name" value="vWFA_dom_sf"/>
</dbReference>
<accession>A0A4R2RRG3</accession>
<name>A0A4R2RRG3_9FIRM</name>
<evidence type="ECO:0008006" key="4">
    <source>
        <dbReference type="Google" id="ProtNLM"/>
    </source>
</evidence>
<dbReference type="Pfam" id="PF04285">
    <property type="entry name" value="DUF444"/>
    <property type="match status" value="2"/>
</dbReference>